<dbReference type="SMART" id="SM01332">
    <property type="entry name" value="Cyclin_C"/>
    <property type="match status" value="1"/>
</dbReference>
<protein>
    <recommendedName>
        <fullName evidence="6">B-like cyclin</fullName>
    </recommendedName>
</protein>
<keyword evidence="5" id="KW-0131">Cell cycle</keyword>
<name>A0AAW0L4N1_QUESU</name>
<accession>A0AAW0L4N1</accession>
<evidence type="ECO:0000256" key="5">
    <source>
        <dbReference type="ARBA" id="ARBA00023306"/>
    </source>
</evidence>
<dbReference type="CDD" id="cd20543">
    <property type="entry name" value="CYCLIN_AtCycD-like_rpt1"/>
    <property type="match status" value="1"/>
</dbReference>
<dbReference type="SUPFAM" id="SSF47954">
    <property type="entry name" value="Cyclin-like"/>
    <property type="match status" value="1"/>
</dbReference>
<dbReference type="GO" id="GO:0051301">
    <property type="term" value="P:cell division"/>
    <property type="evidence" value="ECO:0007669"/>
    <property type="project" value="UniProtKB-KW"/>
</dbReference>
<evidence type="ECO:0000259" key="8">
    <source>
        <dbReference type="SMART" id="SM00385"/>
    </source>
</evidence>
<dbReference type="PANTHER" id="PTHR10177">
    <property type="entry name" value="CYCLINS"/>
    <property type="match status" value="1"/>
</dbReference>
<dbReference type="Pfam" id="PF00134">
    <property type="entry name" value="Cyclin_N"/>
    <property type="match status" value="1"/>
</dbReference>
<dbReference type="InterPro" id="IPR013763">
    <property type="entry name" value="Cyclin-like_dom"/>
</dbReference>
<evidence type="ECO:0000313" key="10">
    <source>
        <dbReference type="EMBL" id="KAK7845791.1"/>
    </source>
</evidence>
<keyword evidence="3" id="KW-0132">Cell division</keyword>
<dbReference type="FunFam" id="1.10.472.10:FF:000034">
    <property type="entry name" value="D2/4-type cyclin"/>
    <property type="match status" value="1"/>
</dbReference>
<reference evidence="10 11" key="1">
    <citation type="journal article" date="2018" name="Sci. Data">
        <title>The draft genome sequence of cork oak.</title>
        <authorList>
            <person name="Ramos A.M."/>
            <person name="Usie A."/>
            <person name="Barbosa P."/>
            <person name="Barros P.M."/>
            <person name="Capote T."/>
            <person name="Chaves I."/>
            <person name="Simoes F."/>
            <person name="Abreu I."/>
            <person name="Carrasquinho I."/>
            <person name="Faro C."/>
            <person name="Guimaraes J.B."/>
            <person name="Mendonca D."/>
            <person name="Nobrega F."/>
            <person name="Rodrigues L."/>
            <person name="Saibo N.J.M."/>
            <person name="Varela M.C."/>
            <person name="Egas C."/>
            <person name="Matos J."/>
            <person name="Miguel C.M."/>
            <person name="Oliveira M.M."/>
            <person name="Ricardo C.P."/>
            <person name="Goncalves S."/>
        </authorList>
    </citation>
    <scope>NUCLEOTIDE SEQUENCE [LARGE SCALE GENOMIC DNA]</scope>
    <source>
        <strain evidence="11">cv. HL8</strain>
    </source>
</reference>
<evidence type="ECO:0000256" key="2">
    <source>
        <dbReference type="ARBA" id="ARBA00011177"/>
    </source>
</evidence>
<organism evidence="10 11">
    <name type="scientific">Quercus suber</name>
    <name type="common">Cork oak</name>
    <dbReference type="NCBI Taxonomy" id="58331"/>
    <lineage>
        <taxon>Eukaryota</taxon>
        <taxon>Viridiplantae</taxon>
        <taxon>Streptophyta</taxon>
        <taxon>Embryophyta</taxon>
        <taxon>Tracheophyta</taxon>
        <taxon>Spermatophyta</taxon>
        <taxon>Magnoliopsida</taxon>
        <taxon>eudicotyledons</taxon>
        <taxon>Gunneridae</taxon>
        <taxon>Pentapetalae</taxon>
        <taxon>rosids</taxon>
        <taxon>fabids</taxon>
        <taxon>Fagales</taxon>
        <taxon>Fagaceae</taxon>
        <taxon>Quercus</taxon>
    </lineage>
</organism>
<evidence type="ECO:0000256" key="1">
    <source>
        <dbReference type="ARBA" id="ARBA00009065"/>
    </source>
</evidence>
<dbReference type="Gene3D" id="1.10.472.10">
    <property type="entry name" value="Cyclin-like"/>
    <property type="match status" value="2"/>
</dbReference>
<evidence type="ECO:0000256" key="4">
    <source>
        <dbReference type="ARBA" id="ARBA00023127"/>
    </source>
</evidence>
<sequence length="427" mass="46806">MAPSFDYAVSSLLCGEDNSILDDNDYGVVVEEFEATWHHLGHRSRNQDRGFGGGGGGGGNDGVPLQSDECLALMVEKECQYLPGGDYLKKLLSGDLDLGARKQAVDWIGKVGFCLAFCLCCVNERVYALYVHGGVPLQSDECLALMVEKECQYLPGGDYLKKLLSGDLDLGARKQAVDWIGKVHAHFNFGPLCAYLALSYLDRFLSAYEFPKNKAWTMQLLAVACLSLAAKMEETDVPLSLDLQVGDAKFVFEARTIQRMELLVLSTLRWRMQAVTPFSFIDYFLFKVNGDQFPLGTSILRSIELILGTIKGIEFLEFRASEVAAAVAIVVTGETQTIDIEAATSVLIQHVEKERVLKCVNLISDLSLIGVSFKDATASVPSVPQSPIGVLDAACLSYKSDGSCANFSDNSPDSKRRKLNRTFEVEL</sequence>
<dbReference type="AlphaFoldDB" id="A0AAW0L4N1"/>
<gene>
    <name evidence="10" type="primary">CYCD2-1</name>
    <name evidence="10" type="ORF">CFP56_008926</name>
</gene>
<comment type="similarity">
    <text evidence="1">Belongs to the cyclin family. Cyclin D subfamily.</text>
</comment>
<evidence type="ECO:0000256" key="3">
    <source>
        <dbReference type="ARBA" id="ARBA00022618"/>
    </source>
</evidence>
<dbReference type="Proteomes" id="UP000237347">
    <property type="component" value="Unassembled WGS sequence"/>
</dbReference>
<dbReference type="FunFam" id="1.10.472.10:FF:000040">
    <property type="entry name" value="D6-type cyclin"/>
    <property type="match status" value="1"/>
</dbReference>
<dbReference type="CDD" id="cd20544">
    <property type="entry name" value="CYCLIN_AtCycD-like_rpt2"/>
    <property type="match status" value="1"/>
</dbReference>
<dbReference type="Pfam" id="PF02984">
    <property type="entry name" value="Cyclin_C"/>
    <property type="match status" value="1"/>
</dbReference>
<evidence type="ECO:0000259" key="9">
    <source>
        <dbReference type="SMART" id="SM01332"/>
    </source>
</evidence>
<dbReference type="InterPro" id="IPR004367">
    <property type="entry name" value="Cyclin_C-dom"/>
</dbReference>
<evidence type="ECO:0000256" key="6">
    <source>
        <dbReference type="ARBA" id="ARBA00032263"/>
    </source>
</evidence>
<keyword evidence="11" id="KW-1185">Reference proteome</keyword>
<dbReference type="InterPro" id="IPR039361">
    <property type="entry name" value="Cyclin"/>
</dbReference>
<comment type="subunit">
    <text evidence="2">Interacts with the CDC2 protein kinase to form a serine/threonine kinase holoenzyme complex also known as maturation promoting factor (MPF). The cyclin subunit imparts substrate specificity to the complex.</text>
</comment>
<feature type="domain" description="Cyclin C-terminal" evidence="9">
    <location>
        <begin position="275"/>
        <end position="399"/>
    </location>
</feature>
<dbReference type="InterPro" id="IPR036915">
    <property type="entry name" value="Cyclin-like_sf"/>
</dbReference>
<comment type="caution">
    <text evidence="10">The sequence shown here is derived from an EMBL/GenBank/DDBJ whole genome shotgun (WGS) entry which is preliminary data.</text>
</comment>
<dbReference type="InterPro" id="IPR048258">
    <property type="entry name" value="Cyclins_cyclin-box"/>
</dbReference>
<dbReference type="PROSITE" id="PS00292">
    <property type="entry name" value="CYCLINS"/>
    <property type="match status" value="1"/>
</dbReference>
<keyword evidence="4 7" id="KW-0195">Cyclin</keyword>
<feature type="domain" description="Cyclin-like" evidence="8">
    <location>
        <begin position="178"/>
        <end position="266"/>
    </location>
</feature>
<dbReference type="InterPro" id="IPR006671">
    <property type="entry name" value="Cyclin_N"/>
</dbReference>
<evidence type="ECO:0000313" key="11">
    <source>
        <dbReference type="Proteomes" id="UP000237347"/>
    </source>
</evidence>
<evidence type="ECO:0000256" key="7">
    <source>
        <dbReference type="RuleBase" id="RU000383"/>
    </source>
</evidence>
<proteinExistence type="inferred from homology"/>
<dbReference type="EMBL" id="PKMF04000165">
    <property type="protein sequence ID" value="KAK7845791.1"/>
    <property type="molecule type" value="Genomic_DNA"/>
</dbReference>
<dbReference type="SMART" id="SM00385">
    <property type="entry name" value="CYCLIN"/>
    <property type="match status" value="1"/>
</dbReference>